<proteinExistence type="inferred from homology"/>
<dbReference type="AlphaFoldDB" id="A0AAV9GUY2"/>
<evidence type="ECO:0000313" key="3">
    <source>
        <dbReference type="Proteomes" id="UP001321760"/>
    </source>
</evidence>
<dbReference type="NCBIfam" id="NF041278">
    <property type="entry name" value="CmcJ_NvfI_EfuI"/>
    <property type="match status" value="1"/>
</dbReference>
<dbReference type="PANTHER" id="PTHR34598">
    <property type="entry name" value="BLL6449 PROTEIN"/>
    <property type="match status" value="1"/>
</dbReference>
<comment type="caution">
    <text evidence="2">The sequence shown here is derived from an EMBL/GenBank/DDBJ whole genome shotgun (WGS) entry which is preliminary data.</text>
</comment>
<evidence type="ECO:0008006" key="4">
    <source>
        <dbReference type="Google" id="ProtNLM"/>
    </source>
</evidence>
<organism evidence="2 3">
    <name type="scientific">Podospora aff. communis PSN243</name>
    <dbReference type="NCBI Taxonomy" id="3040156"/>
    <lineage>
        <taxon>Eukaryota</taxon>
        <taxon>Fungi</taxon>
        <taxon>Dikarya</taxon>
        <taxon>Ascomycota</taxon>
        <taxon>Pezizomycotina</taxon>
        <taxon>Sordariomycetes</taxon>
        <taxon>Sordariomycetidae</taxon>
        <taxon>Sordariales</taxon>
        <taxon>Podosporaceae</taxon>
        <taxon>Podospora</taxon>
    </lineage>
</organism>
<accession>A0AAV9GUY2</accession>
<dbReference type="PANTHER" id="PTHR34598:SF3">
    <property type="entry name" value="OXIDOREDUCTASE AN1597"/>
    <property type="match status" value="1"/>
</dbReference>
<name>A0AAV9GUY2_9PEZI</name>
<protein>
    <recommendedName>
        <fullName evidence="4">Methyltransferase</fullName>
    </recommendedName>
</protein>
<gene>
    <name evidence="2" type="ORF">QBC34DRAFT_29322</name>
</gene>
<dbReference type="GO" id="GO:0016491">
    <property type="term" value="F:oxidoreductase activity"/>
    <property type="evidence" value="ECO:0007669"/>
    <property type="project" value="InterPro"/>
</dbReference>
<dbReference type="Proteomes" id="UP001321760">
    <property type="component" value="Unassembled WGS sequence"/>
</dbReference>
<dbReference type="InterPro" id="IPR044053">
    <property type="entry name" value="AsaB-like"/>
</dbReference>
<sequence>MPVDPSHPPIARNETTNFNYMTWQDIYKAEKPFQVLIDIPEDAPDQRRTNVEFQPGPDEIVHDVRGQEHSFKIDSHGFEYIKAATSLGYEDFSSSSIVKKEYVPECVALLKRVIPDAERVHVFGWRKRKSGELPTEGQRVDFGSTETVLGPATAPHVDQSPRAVVEMVKMRFPDEADKLLSGRVRIINIWRPINGPVHDWPLAVADATTVKPSSLIEVDRIRMSYHGPTYFLTHQDGVKWYYASEQKNDEVLFLKIFDSEEGVAKYCVHSSFKRRNPPPDAPVRESIEIRTLVFSS</sequence>
<evidence type="ECO:0000256" key="1">
    <source>
        <dbReference type="ARBA" id="ARBA00023604"/>
    </source>
</evidence>
<comment type="similarity">
    <text evidence="1">Belongs to the asaB hydroxylase/desaturase family.</text>
</comment>
<reference evidence="2" key="1">
    <citation type="journal article" date="2023" name="Mol. Phylogenet. Evol.">
        <title>Genome-scale phylogeny and comparative genomics of the fungal order Sordariales.</title>
        <authorList>
            <person name="Hensen N."/>
            <person name="Bonometti L."/>
            <person name="Westerberg I."/>
            <person name="Brannstrom I.O."/>
            <person name="Guillou S."/>
            <person name="Cros-Aarteil S."/>
            <person name="Calhoun S."/>
            <person name="Haridas S."/>
            <person name="Kuo A."/>
            <person name="Mondo S."/>
            <person name="Pangilinan J."/>
            <person name="Riley R."/>
            <person name="LaButti K."/>
            <person name="Andreopoulos B."/>
            <person name="Lipzen A."/>
            <person name="Chen C."/>
            <person name="Yan M."/>
            <person name="Daum C."/>
            <person name="Ng V."/>
            <person name="Clum A."/>
            <person name="Steindorff A."/>
            <person name="Ohm R.A."/>
            <person name="Martin F."/>
            <person name="Silar P."/>
            <person name="Natvig D.O."/>
            <person name="Lalanne C."/>
            <person name="Gautier V."/>
            <person name="Ament-Velasquez S.L."/>
            <person name="Kruys A."/>
            <person name="Hutchinson M.I."/>
            <person name="Powell A.J."/>
            <person name="Barry K."/>
            <person name="Miller A.N."/>
            <person name="Grigoriev I.V."/>
            <person name="Debuchy R."/>
            <person name="Gladieux P."/>
            <person name="Hiltunen Thoren M."/>
            <person name="Johannesson H."/>
        </authorList>
    </citation>
    <scope>NUCLEOTIDE SEQUENCE</scope>
    <source>
        <strain evidence="2">PSN243</strain>
    </source>
</reference>
<reference evidence="2" key="2">
    <citation type="submission" date="2023-05" db="EMBL/GenBank/DDBJ databases">
        <authorList>
            <consortium name="Lawrence Berkeley National Laboratory"/>
            <person name="Steindorff A."/>
            <person name="Hensen N."/>
            <person name="Bonometti L."/>
            <person name="Westerberg I."/>
            <person name="Brannstrom I.O."/>
            <person name="Guillou S."/>
            <person name="Cros-Aarteil S."/>
            <person name="Calhoun S."/>
            <person name="Haridas S."/>
            <person name="Kuo A."/>
            <person name="Mondo S."/>
            <person name="Pangilinan J."/>
            <person name="Riley R."/>
            <person name="Labutti K."/>
            <person name="Andreopoulos B."/>
            <person name="Lipzen A."/>
            <person name="Chen C."/>
            <person name="Yanf M."/>
            <person name="Daum C."/>
            <person name="Ng V."/>
            <person name="Clum A."/>
            <person name="Ohm R."/>
            <person name="Martin F."/>
            <person name="Silar P."/>
            <person name="Natvig D."/>
            <person name="Lalanne C."/>
            <person name="Gautier V."/>
            <person name="Ament-Velasquez S.L."/>
            <person name="Kruys A."/>
            <person name="Hutchinson M.I."/>
            <person name="Powell A.J."/>
            <person name="Barry K."/>
            <person name="Miller A.N."/>
            <person name="Grigoriev I.V."/>
            <person name="Debuchy R."/>
            <person name="Gladieux P."/>
            <person name="Thoren M.H."/>
            <person name="Johannesson H."/>
        </authorList>
    </citation>
    <scope>NUCLEOTIDE SEQUENCE</scope>
    <source>
        <strain evidence="2">PSN243</strain>
    </source>
</reference>
<evidence type="ECO:0000313" key="2">
    <source>
        <dbReference type="EMBL" id="KAK4452749.1"/>
    </source>
</evidence>
<keyword evidence="3" id="KW-1185">Reference proteome</keyword>
<dbReference type="EMBL" id="MU865923">
    <property type="protein sequence ID" value="KAK4452749.1"/>
    <property type="molecule type" value="Genomic_DNA"/>
</dbReference>